<evidence type="ECO:0000313" key="2">
    <source>
        <dbReference type="EMBL" id="QHT86781.1"/>
    </source>
</evidence>
<protein>
    <submittedName>
        <fullName evidence="2">Uncharacterized protein</fullName>
    </submittedName>
</protein>
<feature type="region of interest" description="Disordered" evidence="1">
    <location>
        <begin position="610"/>
        <end position="639"/>
    </location>
</feature>
<dbReference type="AlphaFoldDB" id="A0A6C0I1A2"/>
<name>A0A6C0I1A2_9ZZZZ</name>
<organism evidence="2">
    <name type="scientific">viral metagenome</name>
    <dbReference type="NCBI Taxonomy" id="1070528"/>
    <lineage>
        <taxon>unclassified sequences</taxon>
        <taxon>metagenomes</taxon>
        <taxon>organismal metagenomes</taxon>
    </lineage>
</organism>
<reference evidence="2" key="1">
    <citation type="journal article" date="2020" name="Nature">
        <title>Giant virus diversity and host interactions through global metagenomics.</title>
        <authorList>
            <person name="Schulz F."/>
            <person name="Roux S."/>
            <person name="Paez-Espino D."/>
            <person name="Jungbluth S."/>
            <person name="Walsh D.A."/>
            <person name="Denef V.J."/>
            <person name="McMahon K.D."/>
            <person name="Konstantinidis K.T."/>
            <person name="Eloe-Fadrosh E.A."/>
            <person name="Kyrpides N.C."/>
            <person name="Woyke T."/>
        </authorList>
    </citation>
    <scope>NUCLEOTIDE SEQUENCE</scope>
    <source>
        <strain evidence="2">GVMAG-M-3300023184-18</strain>
    </source>
</reference>
<dbReference type="EMBL" id="MN740076">
    <property type="protein sequence ID" value="QHT86781.1"/>
    <property type="molecule type" value="Genomic_DNA"/>
</dbReference>
<evidence type="ECO:0000256" key="1">
    <source>
        <dbReference type="SAM" id="MobiDB-lite"/>
    </source>
</evidence>
<proteinExistence type="predicted"/>
<accession>A0A6C0I1A2</accession>
<sequence length="639" mass="74663">MDNIIKLLPIYCNKYCIYFTLNLKPPPAHQVTGPVFYGALDIYITHDEGGGPFTHVKSYLFGQFGKYNFPQIREITVTNFIEKIPVIVSIFENIILNNNNPWVRLLPTSDQPAEHLMNLKTNKISQKLPANIRPWNEYREGGRHYVSSLTHESSWTLPEVFEGDREPYINTVLKEIIGCLNGIIENPEQTQMLIDESEKIHYERKVMNTKITRVFIVNGHSMCNRAKIHFDPNMCVMTLSKLGDPLLSPLSIINTVISDINNTVISDINKIVKSPESVVGSYVELAEGYREKNVVYPQKVKHQSIRVRCGGRVRGRVSTISNQLFFGGKRTKIYDEGIFMVDNVQREYQDISKTILTQTDMKNIYTETTEFQKRIIEFESQQPDITSIPLDDYKKYFESHEEEFHLEFESLEKQRIMFCISLNYSKNDKEIELGALMCRGIDVATLQHYYDCIVEWEKENDMFANEYFKTEHGLEIFMDNFRISHKNEKDKKNKIYLSTLSNQRMQQLVNHFEKYKLYSWITPLSTIKFDYQEVSSLYQQTSCHHILQKIQALYPENEKLVILKGCRGISGEDMEEPTGSDNEGLVVDRGGRGRRQHLIMKMKIKKNTCKKNKKLSRTRIKKNKKLSRTRVKKNKKYFY</sequence>